<feature type="domain" description="HTH LytTR-type" evidence="1">
    <location>
        <begin position="41"/>
        <end position="145"/>
    </location>
</feature>
<comment type="caution">
    <text evidence="2">The sequence shown here is derived from an EMBL/GenBank/DDBJ whole genome shotgun (WGS) entry which is preliminary data.</text>
</comment>
<dbReference type="EMBL" id="SMMX01000029">
    <property type="protein sequence ID" value="TDA20177.1"/>
    <property type="molecule type" value="Genomic_DNA"/>
</dbReference>
<keyword evidence="3" id="KW-1185">Reference proteome</keyword>
<dbReference type="Gene3D" id="2.40.50.1020">
    <property type="entry name" value="LytTr DNA-binding domain"/>
    <property type="match status" value="1"/>
</dbReference>
<dbReference type="GO" id="GO:0000156">
    <property type="term" value="F:phosphorelay response regulator activity"/>
    <property type="evidence" value="ECO:0007669"/>
    <property type="project" value="InterPro"/>
</dbReference>
<name>A0A4R4F9B9_9FIRM</name>
<dbReference type="AlphaFoldDB" id="A0A4R4F9B9"/>
<dbReference type="PROSITE" id="PS50930">
    <property type="entry name" value="HTH_LYTTR"/>
    <property type="match status" value="1"/>
</dbReference>
<dbReference type="InterPro" id="IPR046947">
    <property type="entry name" value="LytR-like"/>
</dbReference>
<reference evidence="2 3" key="1">
    <citation type="journal article" date="2016" name="Nat. Microbiol.">
        <title>The Mouse Intestinal Bacterial Collection (miBC) provides host-specific insight into cultured diversity and functional potential of the gut microbiota.</title>
        <authorList>
            <person name="Lagkouvardos I."/>
            <person name="Pukall R."/>
            <person name="Abt B."/>
            <person name="Foesel B.U."/>
            <person name="Meier-Kolthoff J.P."/>
            <person name="Kumar N."/>
            <person name="Bresciani A."/>
            <person name="Martinez I."/>
            <person name="Just S."/>
            <person name="Ziegler C."/>
            <person name="Brugiroux S."/>
            <person name="Garzetti D."/>
            <person name="Wenning M."/>
            <person name="Bui T.P."/>
            <person name="Wang J."/>
            <person name="Hugenholtz F."/>
            <person name="Plugge C.M."/>
            <person name="Peterson D.A."/>
            <person name="Hornef M.W."/>
            <person name="Baines J.F."/>
            <person name="Smidt H."/>
            <person name="Walter J."/>
            <person name="Kristiansen K."/>
            <person name="Nielsen H.B."/>
            <person name="Haller D."/>
            <person name="Overmann J."/>
            <person name="Stecher B."/>
            <person name="Clavel T."/>
        </authorList>
    </citation>
    <scope>NUCLEOTIDE SEQUENCE [LARGE SCALE GENOMIC DNA]</scope>
    <source>
        <strain evidence="2 3">DSM 28560</strain>
    </source>
</reference>
<evidence type="ECO:0000259" key="1">
    <source>
        <dbReference type="PROSITE" id="PS50930"/>
    </source>
</evidence>
<dbReference type="SMART" id="SM00850">
    <property type="entry name" value="LytTR"/>
    <property type="match status" value="1"/>
</dbReference>
<accession>A0A4R4F9B9</accession>
<protein>
    <submittedName>
        <fullName evidence="2">LytTR family transcriptional regulator</fullName>
    </submittedName>
</protein>
<proteinExistence type="predicted"/>
<organism evidence="2 3">
    <name type="scientific">Extibacter muris</name>
    <dbReference type="NCBI Taxonomy" id="1796622"/>
    <lineage>
        <taxon>Bacteria</taxon>
        <taxon>Bacillati</taxon>
        <taxon>Bacillota</taxon>
        <taxon>Clostridia</taxon>
        <taxon>Lachnospirales</taxon>
        <taxon>Lachnospiraceae</taxon>
        <taxon>Extibacter</taxon>
    </lineage>
</organism>
<evidence type="ECO:0000313" key="3">
    <source>
        <dbReference type="Proteomes" id="UP000295710"/>
    </source>
</evidence>
<dbReference type="Proteomes" id="UP000295710">
    <property type="component" value="Unassembled WGS sequence"/>
</dbReference>
<dbReference type="PANTHER" id="PTHR37299:SF4">
    <property type="entry name" value="TRANSCRIPTIONAL REGULATOR"/>
    <property type="match status" value="1"/>
</dbReference>
<dbReference type="Pfam" id="PF04397">
    <property type="entry name" value="LytTR"/>
    <property type="match status" value="1"/>
</dbReference>
<dbReference type="InterPro" id="IPR007492">
    <property type="entry name" value="LytTR_DNA-bd_dom"/>
</dbReference>
<evidence type="ECO:0000313" key="2">
    <source>
        <dbReference type="EMBL" id="TDA20177.1"/>
    </source>
</evidence>
<sequence length="145" mass="16823">MKITINTDPVFTGTEVTVNCAYLTPELEKIIAMLRMLEQKMTGIKDGEIHMLDIAAILYIDTTDKKTFLYTMESVYETELRLYELEDQLEESGFLRIAKSCIVNVRHITSLRADIDRKIRVTMDNGEQLLVSRQYTKRLKERLGI</sequence>
<gene>
    <name evidence="2" type="ORF">E1963_18510</name>
</gene>
<dbReference type="PANTHER" id="PTHR37299">
    <property type="entry name" value="TRANSCRIPTIONAL REGULATOR-RELATED"/>
    <property type="match status" value="1"/>
</dbReference>
<dbReference type="RefSeq" id="WP_132281346.1">
    <property type="nucleotide sequence ID" value="NZ_JAOBST010000061.1"/>
</dbReference>
<dbReference type="GO" id="GO:0003677">
    <property type="term" value="F:DNA binding"/>
    <property type="evidence" value="ECO:0007669"/>
    <property type="project" value="InterPro"/>
</dbReference>